<keyword evidence="2" id="KW-0378">Hydrolase</keyword>
<dbReference type="Proteomes" id="UP001524547">
    <property type="component" value="Unassembled WGS sequence"/>
</dbReference>
<organism evidence="2 3">
    <name type="scientific">Rhizosaccharibacter radicis</name>
    <dbReference type="NCBI Taxonomy" id="2782605"/>
    <lineage>
        <taxon>Bacteria</taxon>
        <taxon>Pseudomonadati</taxon>
        <taxon>Pseudomonadota</taxon>
        <taxon>Alphaproteobacteria</taxon>
        <taxon>Acetobacterales</taxon>
        <taxon>Acetobacteraceae</taxon>
        <taxon>Rhizosaccharibacter</taxon>
    </lineage>
</organism>
<dbReference type="Pfam" id="PF12697">
    <property type="entry name" value="Abhydrolase_6"/>
    <property type="match status" value="1"/>
</dbReference>
<proteinExistence type="predicted"/>
<name>A0ABT1VYA2_9PROT</name>
<dbReference type="InterPro" id="IPR029058">
    <property type="entry name" value="AB_hydrolase_fold"/>
</dbReference>
<dbReference type="InterPro" id="IPR000073">
    <property type="entry name" value="AB_hydrolase_1"/>
</dbReference>
<gene>
    <name evidence="2" type="ORF">NFI88_07590</name>
</gene>
<evidence type="ECO:0000313" key="3">
    <source>
        <dbReference type="Proteomes" id="UP001524547"/>
    </source>
</evidence>
<dbReference type="PANTHER" id="PTHR43798">
    <property type="entry name" value="MONOACYLGLYCEROL LIPASE"/>
    <property type="match status" value="1"/>
</dbReference>
<sequence>MFFEGFSLQHTTIAGTRYRFRAGGAGRPLLLLHGQPQTHAMWHRVAPLLAAAGFHVVCPDLPGHLPEAELALDLLRLMDALGHDRFGVAGHDFGAHVACRLSLDVPERVERLAVVEVVPVLDHVGRADMSFALSGYRGCWFGQLHPKPEALAVKAPDEWFRLAAPDEPRDFFDAEAVADYLLEGAWNEERRGHGAAAEGPVPALDMMERGQRRRIPCPMMVIWGRRGRIGGWYDPRTLWQHCAAHEVLGSELDSGHFVAEEAPEALAALLEPFFSEALAEPAEPMPPSRATPDSSS</sequence>
<protein>
    <submittedName>
        <fullName evidence="2">Alpha/beta hydrolase</fullName>
    </submittedName>
</protein>
<dbReference type="Gene3D" id="3.40.50.1820">
    <property type="entry name" value="alpha/beta hydrolase"/>
    <property type="match status" value="1"/>
</dbReference>
<evidence type="ECO:0000259" key="1">
    <source>
        <dbReference type="Pfam" id="PF12697"/>
    </source>
</evidence>
<evidence type="ECO:0000313" key="2">
    <source>
        <dbReference type="EMBL" id="MCQ8240704.1"/>
    </source>
</evidence>
<reference evidence="2 3" key="1">
    <citation type="submission" date="2022-06" db="EMBL/GenBank/DDBJ databases">
        <title>Rhizosaccharibacter gen. nov. sp. nov. KSS12, endophytic bacteria isolated from sugarcane.</title>
        <authorList>
            <person name="Pitiwittayakul N."/>
        </authorList>
    </citation>
    <scope>NUCLEOTIDE SEQUENCE [LARGE SCALE GENOMIC DNA]</scope>
    <source>
        <strain evidence="2 3">KSS12</strain>
    </source>
</reference>
<dbReference type="PRINTS" id="PR00412">
    <property type="entry name" value="EPOXHYDRLASE"/>
</dbReference>
<dbReference type="RefSeq" id="WP_422919445.1">
    <property type="nucleotide sequence ID" value="NZ_JAMZEJ010000004.1"/>
</dbReference>
<dbReference type="GO" id="GO:0016787">
    <property type="term" value="F:hydrolase activity"/>
    <property type="evidence" value="ECO:0007669"/>
    <property type="project" value="UniProtKB-KW"/>
</dbReference>
<dbReference type="InterPro" id="IPR050266">
    <property type="entry name" value="AB_hydrolase_sf"/>
</dbReference>
<feature type="domain" description="AB hydrolase-1" evidence="1">
    <location>
        <begin position="29"/>
        <end position="268"/>
    </location>
</feature>
<dbReference type="SUPFAM" id="SSF53474">
    <property type="entry name" value="alpha/beta-Hydrolases"/>
    <property type="match status" value="1"/>
</dbReference>
<comment type="caution">
    <text evidence="2">The sequence shown here is derived from an EMBL/GenBank/DDBJ whole genome shotgun (WGS) entry which is preliminary data.</text>
</comment>
<accession>A0ABT1VYA2</accession>
<dbReference type="InterPro" id="IPR000639">
    <property type="entry name" value="Epox_hydrolase-like"/>
</dbReference>
<keyword evidence="3" id="KW-1185">Reference proteome</keyword>
<dbReference type="EMBL" id="JAMZEJ010000004">
    <property type="protein sequence ID" value="MCQ8240704.1"/>
    <property type="molecule type" value="Genomic_DNA"/>
</dbReference>